<dbReference type="RefSeq" id="WP_262575391.1">
    <property type="nucleotide sequence ID" value="NZ_JAOQKJ010000011.1"/>
</dbReference>
<keyword evidence="2" id="KW-0472">Membrane</keyword>
<name>A0ABT2T533_9FIRM</name>
<dbReference type="PROSITE" id="PS50885">
    <property type="entry name" value="HAMP"/>
    <property type="match status" value="1"/>
</dbReference>
<dbReference type="Pfam" id="PF00672">
    <property type="entry name" value="HAMP"/>
    <property type="match status" value="1"/>
</dbReference>
<gene>
    <name evidence="4" type="ORF">OCV77_12805</name>
</gene>
<dbReference type="InterPro" id="IPR052016">
    <property type="entry name" value="Bact_Sigma-Reg"/>
</dbReference>
<organism evidence="4 5">
    <name type="scientific">Suilimivivens aceti</name>
    <dbReference type="NCBI Taxonomy" id="2981774"/>
    <lineage>
        <taxon>Bacteria</taxon>
        <taxon>Bacillati</taxon>
        <taxon>Bacillota</taxon>
        <taxon>Clostridia</taxon>
        <taxon>Lachnospirales</taxon>
        <taxon>Lachnospiraceae</taxon>
        <taxon>Suilimivivens</taxon>
    </lineage>
</organism>
<keyword evidence="5" id="KW-1185">Reference proteome</keyword>
<evidence type="ECO:0000256" key="1">
    <source>
        <dbReference type="ARBA" id="ARBA00022801"/>
    </source>
</evidence>
<dbReference type="InterPro" id="IPR001932">
    <property type="entry name" value="PPM-type_phosphatase-like_dom"/>
</dbReference>
<dbReference type="Proteomes" id="UP001652432">
    <property type="component" value="Unassembled WGS sequence"/>
</dbReference>
<dbReference type="InterPro" id="IPR036457">
    <property type="entry name" value="PPM-type-like_dom_sf"/>
</dbReference>
<comment type="caution">
    <text evidence="4">The sequence shown here is derived from an EMBL/GenBank/DDBJ whole genome shotgun (WGS) entry which is preliminary data.</text>
</comment>
<dbReference type="SUPFAM" id="SSF81606">
    <property type="entry name" value="PP2C-like"/>
    <property type="match status" value="1"/>
</dbReference>
<dbReference type="PANTHER" id="PTHR43156">
    <property type="entry name" value="STAGE II SPORULATION PROTEIN E-RELATED"/>
    <property type="match status" value="1"/>
</dbReference>
<evidence type="ECO:0000313" key="5">
    <source>
        <dbReference type="Proteomes" id="UP001652432"/>
    </source>
</evidence>
<keyword evidence="2" id="KW-1133">Transmembrane helix</keyword>
<evidence type="ECO:0000313" key="4">
    <source>
        <dbReference type="EMBL" id="MCU6745358.1"/>
    </source>
</evidence>
<proteinExistence type="predicted"/>
<evidence type="ECO:0000256" key="2">
    <source>
        <dbReference type="SAM" id="Phobius"/>
    </source>
</evidence>
<keyword evidence="1" id="KW-0378">Hydrolase</keyword>
<keyword evidence="2" id="KW-0812">Transmembrane</keyword>
<protein>
    <submittedName>
        <fullName evidence="4">SpoIIE family protein phosphatase</fullName>
    </submittedName>
</protein>
<dbReference type="EMBL" id="JAOQKJ010000011">
    <property type="protein sequence ID" value="MCU6745358.1"/>
    <property type="molecule type" value="Genomic_DNA"/>
</dbReference>
<dbReference type="CDD" id="cd06225">
    <property type="entry name" value="HAMP"/>
    <property type="match status" value="1"/>
</dbReference>
<dbReference type="PANTHER" id="PTHR43156:SF2">
    <property type="entry name" value="STAGE II SPORULATION PROTEIN E"/>
    <property type="match status" value="1"/>
</dbReference>
<evidence type="ECO:0000259" key="3">
    <source>
        <dbReference type="PROSITE" id="PS50885"/>
    </source>
</evidence>
<dbReference type="SMART" id="SM00304">
    <property type="entry name" value="HAMP"/>
    <property type="match status" value="1"/>
</dbReference>
<dbReference type="InterPro" id="IPR003660">
    <property type="entry name" value="HAMP_dom"/>
</dbReference>
<dbReference type="SMART" id="SM00331">
    <property type="entry name" value="PP2C_SIG"/>
    <property type="match status" value="1"/>
</dbReference>
<accession>A0ABT2T533</accession>
<feature type="domain" description="HAMP" evidence="3">
    <location>
        <begin position="214"/>
        <end position="269"/>
    </location>
</feature>
<reference evidence="4 5" key="1">
    <citation type="journal article" date="2021" name="ISME Commun">
        <title>Automated analysis of genomic sequences facilitates high-throughput and comprehensive description of bacteria.</title>
        <authorList>
            <person name="Hitch T.C.A."/>
        </authorList>
    </citation>
    <scope>NUCLEOTIDE SEQUENCE [LARGE SCALE GENOMIC DNA]</scope>
    <source>
        <strain evidence="4 5">Sanger_18</strain>
    </source>
</reference>
<dbReference type="Gene3D" id="6.10.340.10">
    <property type="match status" value="1"/>
</dbReference>
<dbReference type="Gene3D" id="3.60.40.10">
    <property type="entry name" value="PPM-type phosphatase domain"/>
    <property type="match status" value="1"/>
</dbReference>
<dbReference type="Pfam" id="PF07228">
    <property type="entry name" value="SpoIIE"/>
    <property type="match status" value="1"/>
</dbReference>
<feature type="transmembrane region" description="Helical" evidence="2">
    <location>
        <begin position="189"/>
        <end position="212"/>
    </location>
</feature>
<sequence>MKKRKLSTKVILAVVFFALLIIVATCLSVVLRYRKDIMERYSSQGFAYARTAAAYIDGDTIKKYLETGQKDAYYDEIESFLNASQENSALKYYYVYVPCEDDLIYIWDANKDEGACDLGDHEDYMEGGREVSFAAFQKDPEEQVLISMDETYGYIASVVAPVYDSTGKPVALVGVDISMPGVKENIARFILTTSINIIIVILLFSIALLVVVRQKLLRPIGLLNRASQKMVENLEKEETVSIDIRTGDEVEELARSFERMYGEVKDYIARLSEVTAEKERIGAELSVATKIQADMLPSIFPPFPERTDMEIYATMHPAKEVGGDFYDFFLIDPMHLGVVIADVSGKGVPAALFMVIAKTLIKNRALMGGTPSEILAFVNNQLCENNEAEMFVTVWMGILDLSTGVMTAANAGHEYPAFRKADGEFELIKDKHGFVLAGLEDVAYTDYEIRFEPGDTLYVYTDGVAEATNAESKLFGTERMLQALNGSPDKACRKILENVSGGIHAFVQEAPQFDDITMVALTYYGETGEH</sequence>